<evidence type="ECO:0000313" key="2">
    <source>
        <dbReference type="Proteomes" id="UP000022141"/>
    </source>
</evidence>
<dbReference type="EMBL" id="JEMY01000077">
    <property type="protein sequence ID" value="EXI83981.1"/>
    <property type="molecule type" value="Genomic_DNA"/>
</dbReference>
<keyword evidence="2" id="KW-1185">Reference proteome</keyword>
<sequence length="33" mass="3631">MTEFSAVPAYNPILFGGDARGYTDYATYVEDVP</sequence>
<evidence type="ECO:0000313" key="1">
    <source>
        <dbReference type="EMBL" id="EXI83981.1"/>
    </source>
</evidence>
<reference evidence="1" key="1">
    <citation type="submission" date="2014-02" db="EMBL/GenBank/DDBJ databases">
        <title>Expanding our view of genomic diversity in Candidatus Accumulibacter clades.</title>
        <authorList>
            <person name="Skennerton C.T."/>
            <person name="Barr J.J."/>
            <person name="Slater F.R."/>
            <person name="Bond P.L."/>
            <person name="Tyson G.W."/>
        </authorList>
    </citation>
    <scope>NUCLEOTIDE SEQUENCE [LARGE SCALE GENOMIC DNA]</scope>
</reference>
<gene>
    <name evidence="1" type="ORF">AW11_04043</name>
</gene>
<comment type="caution">
    <text evidence="1">The sequence shown here is derived from an EMBL/GenBank/DDBJ whole genome shotgun (WGS) entry which is preliminary data.</text>
</comment>
<dbReference type="AlphaFoldDB" id="A0A011P8X1"/>
<organism evidence="1 2">
    <name type="scientific">Accumulibacter regalis</name>
    <dbReference type="NCBI Taxonomy" id="522306"/>
    <lineage>
        <taxon>Bacteria</taxon>
        <taxon>Pseudomonadati</taxon>
        <taxon>Pseudomonadota</taxon>
        <taxon>Betaproteobacteria</taxon>
        <taxon>Candidatus Accumulibacter</taxon>
    </lineage>
</organism>
<proteinExistence type="predicted"/>
<dbReference type="STRING" id="1454004.AW11_04043"/>
<accession>A0A011P8X1</accession>
<name>A0A011P8X1_ACCRE</name>
<dbReference type="Proteomes" id="UP000022141">
    <property type="component" value="Unassembled WGS sequence"/>
</dbReference>
<protein>
    <submittedName>
        <fullName evidence="1">Uncharacterized protein</fullName>
    </submittedName>
</protein>